<dbReference type="PANTHER" id="PTHR33281:SF19">
    <property type="entry name" value="VOLTAGE-DEPENDENT ANION CHANNEL-FORMING PROTEIN YNEE"/>
    <property type="match status" value="1"/>
</dbReference>
<organism evidence="13 14">
    <name type="scientific">Coccomyxa subellipsoidea (strain C-169)</name>
    <name type="common">Green microalga</name>
    <dbReference type="NCBI Taxonomy" id="574566"/>
    <lineage>
        <taxon>Eukaryota</taxon>
        <taxon>Viridiplantae</taxon>
        <taxon>Chlorophyta</taxon>
        <taxon>core chlorophytes</taxon>
        <taxon>Trebouxiophyceae</taxon>
        <taxon>Trebouxiophyceae incertae sedis</taxon>
        <taxon>Coccomyxaceae</taxon>
        <taxon>Coccomyxa</taxon>
        <taxon>Coccomyxa subellipsoidea</taxon>
    </lineage>
</organism>
<evidence type="ECO:0000256" key="11">
    <source>
        <dbReference type="SAM" id="MobiDB-lite"/>
    </source>
</evidence>
<evidence type="ECO:0000313" key="14">
    <source>
        <dbReference type="Proteomes" id="UP000007264"/>
    </source>
</evidence>
<dbReference type="PANTHER" id="PTHR33281">
    <property type="entry name" value="UPF0187 PROTEIN YNEE"/>
    <property type="match status" value="1"/>
</dbReference>
<evidence type="ECO:0000256" key="9">
    <source>
        <dbReference type="ARBA" id="ARBA00023065"/>
    </source>
</evidence>
<dbReference type="GO" id="GO:0046872">
    <property type="term" value="F:metal ion binding"/>
    <property type="evidence" value="ECO:0007669"/>
    <property type="project" value="UniProtKB-KW"/>
</dbReference>
<dbReference type="Pfam" id="PF25539">
    <property type="entry name" value="Bestrophin_2"/>
    <property type="match status" value="1"/>
</dbReference>
<dbReference type="InterPro" id="IPR012292">
    <property type="entry name" value="Globin/Proto"/>
</dbReference>
<dbReference type="GO" id="GO:0005254">
    <property type="term" value="F:chloride channel activity"/>
    <property type="evidence" value="ECO:0007669"/>
    <property type="project" value="InterPro"/>
</dbReference>
<comment type="subcellular location">
    <subcellularLocation>
        <location evidence="1">Cell membrane</location>
        <topology evidence="1">Multi-pass membrane protein</topology>
    </subcellularLocation>
</comment>
<dbReference type="SUPFAM" id="SSF46458">
    <property type="entry name" value="Globin-like"/>
    <property type="match status" value="1"/>
</dbReference>
<evidence type="ECO:0000313" key="13">
    <source>
        <dbReference type="EMBL" id="EIE20420.1"/>
    </source>
</evidence>
<reference evidence="13 14" key="1">
    <citation type="journal article" date="2012" name="Genome Biol.">
        <title>The genome of the polar eukaryotic microalga coccomyxa subellipsoidea reveals traits of cold adaptation.</title>
        <authorList>
            <person name="Blanc G."/>
            <person name="Agarkova I."/>
            <person name="Grimwood J."/>
            <person name="Kuo A."/>
            <person name="Brueggeman A."/>
            <person name="Dunigan D."/>
            <person name="Gurnon J."/>
            <person name="Ladunga I."/>
            <person name="Lindquist E."/>
            <person name="Lucas S."/>
            <person name="Pangilinan J."/>
            <person name="Proschold T."/>
            <person name="Salamov A."/>
            <person name="Schmutz J."/>
            <person name="Weeks D."/>
            <person name="Yamada T."/>
            <person name="Claverie J.M."/>
            <person name="Grigoriev I."/>
            <person name="Van Etten J."/>
            <person name="Lomsadze A."/>
            <person name="Borodovsky M."/>
        </authorList>
    </citation>
    <scope>NUCLEOTIDE SEQUENCE [LARGE SCALE GENOMIC DNA]</scope>
    <source>
        <strain evidence="13 14">C-169</strain>
    </source>
</reference>
<evidence type="ECO:0000256" key="8">
    <source>
        <dbReference type="ARBA" id="ARBA00023004"/>
    </source>
</evidence>
<evidence type="ECO:0000256" key="3">
    <source>
        <dbReference type="ARBA" id="ARBA00022475"/>
    </source>
</evidence>
<dbReference type="AlphaFoldDB" id="I0YPV1"/>
<gene>
    <name evidence="13" type="ORF">COCSUDRAFT_67356</name>
</gene>
<dbReference type="KEGG" id="csl:COCSUDRAFT_67356"/>
<dbReference type="Gene3D" id="1.10.490.10">
    <property type="entry name" value="Globins"/>
    <property type="match status" value="1"/>
</dbReference>
<evidence type="ECO:0000256" key="1">
    <source>
        <dbReference type="ARBA" id="ARBA00004651"/>
    </source>
</evidence>
<keyword evidence="5 12" id="KW-0812">Transmembrane</keyword>
<keyword evidence="9" id="KW-0406">Ion transport</keyword>
<dbReference type="RefSeq" id="XP_005644964.1">
    <property type="nucleotide sequence ID" value="XM_005644907.1"/>
</dbReference>
<keyword evidence="10 12" id="KW-0472">Membrane</keyword>
<keyword evidence="2" id="KW-0813">Transport</keyword>
<dbReference type="CDD" id="cd00454">
    <property type="entry name" value="TrHb1_N"/>
    <property type="match status" value="1"/>
</dbReference>
<evidence type="ECO:0000256" key="5">
    <source>
        <dbReference type="ARBA" id="ARBA00022692"/>
    </source>
</evidence>
<keyword evidence="6" id="KW-0479">Metal-binding</keyword>
<dbReference type="GO" id="GO:0019825">
    <property type="term" value="F:oxygen binding"/>
    <property type="evidence" value="ECO:0007669"/>
    <property type="project" value="InterPro"/>
</dbReference>
<evidence type="ECO:0000256" key="10">
    <source>
        <dbReference type="ARBA" id="ARBA00023136"/>
    </source>
</evidence>
<keyword evidence="8" id="KW-0408">Iron</keyword>
<dbReference type="InterPro" id="IPR044669">
    <property type="entry name" value="YneE/VCCN1/2-like"/>
</dbReference>
<feature type="compositionally biased region" description="Basic and acidic residues" evidence="11">
    <location>
        <begin position="543"/>
        <end position="552"/>
    </location>
</feature>
<dbReference type="GO" id="GO:0005886">
    <property type="term" value="C:plasma membrane"/>
    <property type="evidence" value="ECO:0007669"/>
    <property type="project" value="UniProtKB-SubCell"/>
</dbReference>
<dbReference type="GO" id="GO:0020037">
    <property type="term" value="F:heme binding"/>
    <property type="evidence" value="ECO:0007669"/>
    <property type="project" value="InterPro"/>
</dbReference>
<feature type="transmembrane region" description="Helical" evidence="12">
    <location>
        <begin position="68"/>
        <end position="89"/>
    </location>
</feature>
<feature type="transmembrane region" description="Helical" evidence="12">
    <location>
        <begin position="101"/>
        <end position="118"/>
    </location>
</feature>
<protein>
    <submittedName>
        <fullName evidence="13">UPF0187-domain-containing protein</fullName>
    </submittedName>
</protein>
<keyword evidence="3" id="KW-1003">Cell membrane</keyword>
<feature type="region of interest" description="Disordered" evidence="11">
    <location>
        <begin position="540"/>
        <end position="587"/>
    </location>
</feature>
<dbReference type="eggNOG" id="ENOG502RXRZ">
    <property type="taxonomic scope" value="Eukaryota"/>
</dbReference>
<accession>I0YPV1</accession>
<name>I0YPV1_COCSC</name>
<feature type="compositionally biased region" description="Basic and acidic residues" evidence="11">
    <location>
        <begin position="570"/>
        <end position="587"/>
    </location>
</feature>
<comment type="caution">
    <text evidence="13">The sequence shown here is derived from an EMBL/GenBank/DDBJ whole genome shotgun (WGS) entry which is preliminary data.</text>
</comment>
<keyword evidence="4" id="KW-0349">Heme</keyword>
<evidence type="ECO:0000256" key="2">
    <source>
        <dbReference type="ARBA" id="ARBA00022448"/>
    </source>
</evidence>
<dbReference type="EMBL" id="AGSI01000015">
    <property type="protein sequence ID" value="EIE20420.1"/>
    <property type="molecule type" value="Genomic_DNA"/>
</dbReference>
<evidence type="ECO:0000256" key="4">
    <source>
        <dbReference type="ARBA" id="ARBA00022617"/>
    </source>
</evidence>
<dbReference type="InterPro" id="IPR001486">
    <property type="entry name" value="Hemoglobin_trunc"/>
</dbReference>
<dbReference type="Proteomes" id="UP000007264">
    <property type="component" value="Unassembled WGS sequence"/>
</dbReference>
<evidence type="ECO:0000256" key="6">
    <source>
        <dbReference type="ARBA" id="ARBA00022723"/>
    </source>
</evidence>
<sequence>MKWGCTGGGLPLFKKQAANSERKKKNTPVPGGAGTTKLAILRDENSSIPWKNYWFATLFALHGRAFPVVPMLIYSGYVILAVALIKLHVDDFNNYKELTALSSPVDTIGLALFLLLTFRTQTAYERWWEGRRAWGNIMATCCDLCRISEAYIDDGIQASQLVTWTTVFAVAVKQDLHYSRDMSEVSDMLSIGEMRKMLTCDDLPLYAIRRCTHVLRANIDKYVGSLEIMVEADNRLRTLLDELDNCLRIRNTPMPWAYVVHLRAFLILWLCFLPVAQVTTLGWYTIPISIAVGYELLGYEEIGVEIENPFGTDFSDLPLEGLTATIAANAQEFLHFIRERGSPDDGKGEAPPPVDMAAAKHMDRAKSDMTGVKLKERSASFLGIKLKERSKSQSAIAAAHVLHNKAALSKMTEHHQESCRQPLYDKLGGQPAVMAAVEIFYKKLLGDVRVARFFNNISIERLKVRFLTYALGGADEYVGKDPTISHRRLHNEKGLGVQHFYVVVGHLQDTLRELGVSEDLIGETTAVLAPMEKTFGCESEQPCAHKVDRQDSAKVGSQASGDDNAGQGSDGDKSEDKAEAERDVCPF</sequence>
<keyword evidence="14" id="KW-1185">Reference proteome</keyword>
<feature type="transmembrane region" description="Helical" evidence="12">
    <location>
        <begin position="264"/>
        <end position="286"/>
    </location>
</feature>
<evidence type="ECO:0000256" key="7">
    <source>
        <dbReference type="ARBA" id="ARBA00022989"/>
    </source>
</evidence>
<dbReference type="OrthoDB" id="506538at2759"/>
<dbReference type="GeneID" id="17038396"/>
<keyword evidence="7 12" id="KW-1133">Transmembrane helix</keyword>
<dbReference type="InterPro" id="IPR009050">
    <property type="entry name" value="Globin-like_sf"/>
</dbReference>
<proteinExistence type="predicted"/>
<dbReference type="Pfam" id="PF01152">
    <property type="entry name" value="Bac_globin"/>
    <property type="match status" value="1"/>
</dbReference>
<evidence type="ECO:0000256" key="12">
    <source>
        <dbReference type="SAM" id="Phobius"/>
    </source>
</evidence>